<name>A0A142EJT3_9BACT</name>
<feature type="transmembrane region" description="Helical" evidence="1">
    <location>
        <begin position="21"/>
        <end position="42"/>
    </location>
</feature>
<keyword evidence="1" id="KW-0472">Membrane</keyword>
<organism evidence="2 3">
    <name type="scientific">Algoriphagus sanaruensis</name>
    <dbReference type="NCBI Taxonomy" id="1727163"/>
    <lineage>
        <taxon>Bacteria</taxon>
        <taxon>Pseudomonadati</taxon>
        <taxon>Bacteroidota</taxon>
        <taxon>Cytophagia</taxon>
        <taxon>Cytophagales</taxon>
        <taxon>Cyclobacteriaceae</taxon>
        <taxon>Algoriphagus</taxon>
    </lineage>
</organism>
<keyword evidence="3" id="KW-1185">Reference proteome</keyword>
<dbReference type="Proteomes" id="UP000073816">
    <property type="component" value="Chromosome"/>
</dbReference>
<evidence type="ECO:0000313" key="3">
    <source>
        <dbReference type="Proteomes" id="UP000073816"/>
    </source>
</evidence>
<dbReference type="AlphaFoldDB" id="A0A142EJT3"/>
<dbReference type="Pfam" id="PF19578">
    <property type="entry name" value="DUF6090"/>
    <property type="match status" value="1"/>
</dbReference>
<protein>
    <submittedName>
        <fullName evidence="2">Uncharacterized protein</fullName>
    </submittedName>
</protein>
<dbReference type="KEGG" id="alm:AO498_03195"/>
<sequence>MIVLFRKIRKSLLESNRLTQYLGYAFGEIFLVVIGILIALQINTWNENRKQRIYELKMLRELSNSIQKDKRYFGSMVDRLEQKENAVNELLHLRLTGMENLDSISKYFQITRYEVLFQYNSGPYGSIKSGGIDKISNDSIRTKMEDLYEFLIPRTEKILDKLEGTNTQEEELMEALTERTLINRNGNQIIQRLIIDPKVIHSPEFLHFLQVHKSNTYVAQSRIQAILPAMSELDSMIQGELKLQP</sequence>
<dbReference type="OrthoDB" id="822590at2"/>
<keyword evidence="1" id="KW-0812">Transmembrane</keyword>
<dbReference type="PATRIC" id="fig|1727163.4.peg.661"/>
<evidence type="ECO:0000313" key="2">
    <source>
        <dbReference type="EMBL" id="AMQ55388.1"/>
    </source>
</evidence>
<keyword evidence="1" id="KW-1133">Transmembrane helix</keyword>
<accession>A0A142EJT3</accession>
<dbReference type="EMBL" id="CP012836">
    <property type="protein sequence ID" value="AMQ55388.1"/>
    <property type="molecule type" value="Genomic_DNA"/>
</dbReference>
<reference evidence="3" key="1">
    <citation type="submission" date="2015-09" db="EMBL/GenBank/DDBJ databases">
        <title>Complete sequence of Algoriphagus sp. M8-2.</title>
        <authorList>
            <person name="Shintani M."/>
        </authorList>
    </citation>
    <scope>NUCLEOTIDE SEQUENCE [LARGE SCALE GENOMIC DNA]</scope>
    <source>
        <strain evidence="3">M8-2</strain>
    </source>
</reference>
<dbReference type="RefSeq" id="WP_067543695.1">
    <property type="nucleotide sequence ID" value="NZ_CP012836.1"/>
</dbReference>
<reference evidence="2 3" key="2">
    <citation type="journal article" date="2016" name="Genome Announc.">
        <title>Complete Genome Sequence of Algoriphagus sp. Strain M8-2, Isolated from a Brackish Lake.</title>
        <authorList>
            <person name="Muraguchi Y."/>
            <person name="Kushimoto K."/>
            <person name="Ohtsubo Y."/>
            <person name="Suzuki T."/>
            <person name="Dohra H."/>
            <person name="Kimbara K."/>
            <person name="Shintani M."/>
        </authorList>
    </citation>
    <scope>NUCLEOTIDE SEQUENCE [LARGE SCALE GENOMIC DNA]</scope>
    <source>
        <strain evidence="2 3">M8-2</strain>
    </source>
</reference>
<dbReference type="InterPro" id="IPR045749">
    <property type="entry name" value="DUF6090"/>
</dbReference>
<gene>
    <name evidence="2" type="ORF">AO498_03195</name>
</gene>
<dbReference type="STRING" id="1727163.AO498_03195"/>
<proteinExistence type="predicted"/>
<evidence type="ECO:0000256" key="1">
    <source>
        <dbReference type="SAM" id="Phobius"/>
    </source>
</evidence>